<dbReference type="AlphaFoldDB" id="A0A158BXN2"/>
<evidence type="ECO:0000256" key="2">
    <source>
        <dbReference type="ARBA" id="ARBA00023125"/>
    </source>
</evidence>
<feature type="domain" description="HTH araC/xylS-type" evidence="4">
    <location>
        <begin position="203"/>
        <end position="304"/>
    </location>
</feature>
<dbReference type="InterPro" id="IPR050204">
    <property type="entry name" value="AraC_XylS_family_regulators"/>
</dbReference>
<protein>
    <submittedName>
        <fullName evidence="5">AraC family transcriptional regulator</fullName>
    </submittedName>
</protein>
<evidence type="ECO:0000259" key="4">
    <source>
        <dbReference type="PROSITE" id="PS01124"/>
    </source>
</evidence>
<accession>A0A158BXN2</accession>
<keyword evidence="6" id="KW-1185">Reference proteome</keyword>
<dbReference type="Proteomes" id="UP000054911">
    <property type="component" value="Unassembled WGS sequence"/>
</dbReference>
<keyword evidence="1" id="KW-0805">Transcription regulation</keyword>
<evidence type="ECO:0000313" key="5">
    <source>
        <dbReference type="EMBL" id="SAK74863.1"/>
    </source>
</evidence>
<dbReference type="InterPro" id="IPR032783">
    <property type="entry name" value="AraC_lig"/>
</dbReference>
<dbReference type="EMBL" id="FCOE02000014">
    <property type="protein sequence ID" value="SAK74863.1"/>
    <property type="molecule type" value="Genomic_DNA"/>
</dbReference>
<dbReference type="Gene3D" id="1.10.10.60">
    <property type="entry name" value="Homeodomain-like"/>
    <property type="match status" value="2"/>
</dbReference>
<dbReference type="SMART" id="SM00342">
    <property type="entry name" value="HTH_ARAC"/>
    <property type="match status" value="1"/>
</dbReference>
<dbReference type="PANTHER" id="PTHR46796:SF7">
    <property type="entry name" value="ARAC FAMILY TRANSCRIPTIONAL REGULATOR"/>
    <property type="match status" value="1"/>
</dbReference>
<dbReference type="InterPro" id="IPR009057">
    <property type="entry name" value="Homeodomain-like_sf"/>
</dbReference>
<name>A0A158BXN2_9BURK</name>
<keyword evidence="3" id="KW-0804">Transcription</keyword>
<dbReference type="CDD" id="cd06995">
    <property type="entry name" value="cupin_YkgD-like_N"/>
    <property type="match status" value="1"/>
</dbReference>
<evidence type="ECO:0000256" key="3">
    <source>
        <dbReference type="ARBA" id="ARBA00023163"/>
    </source>
</evidence>
<gene>
    <name evidence="5" type="ORF">AWB80_04285</name>
</gene>
<evidence type="ECO:0000313" key="6">
    <source>
        <dbReference type="Proteomes" id="UP000054911"/>
    </source>
</evidence>
<dbReference type="Pfam" id="PF12833">
    <property type="entry name" value="HTH_18"/>
    <property type="match status" value="1"/>
</dbReference>
<dbReference type="SUPFAM" id="SSF46689">
    <property type="entry name" value="Homeodomain-like"/>
    <property type="match status" value="2"/>
</dbReference>
<dbReference type="GO" id="GO:0043565">
    <property type="term" value="F:sequence-specific DNA binding"/>
    <property type="evidence" value="ECO:0007669"/>
    <property type="project" value="InterPro"/>
</dbReference>
<dbReference type="GO" id="GO:0003700">
    <property type="term" value="F:DNA-binding transcription factor activity"/>
    <property type="evidence" value="ECO:0007669"/>
    <property type="project" value="InterPro"/>
</dbReference>
<reference evidence="5" key="1">
    <citation type="submission" date="2016-01" db="EMBL/GenBank/DDBJ databases">
        <authorList>
            <person name="Peeters C."/>
        </authorList>
    </citation>
    <scope>NUCLEOTIDE SEQUENCE [LARGE SCALE GENOMIC DNA]</scope>
    <source>
        <strain evidence="5">LMG 29323</strain>
    </source>
</reference>
<dbReference type="InterPro" id="IPR018062">
    <property type="entry name" value="HTH_AraC-typ_CS"/>
</dbReference>
<comment type="caution">
    <text evidence="5">The sequence shown here is derived from an EMBL/GenBank/DDBJ whole genome shotgun (WGS) entry which is preliminary data.</text>
</comment>
<dbReference type="PANTHER" id="PTHR46796">
    <property type="entry name" value="HTH-TYPE TRANSCRIPTIONAL ACTIVATOR RHAS-RELATED"/>
    <property type="match status" value="1"/>
</dbReference>
<dbReference type="Pfam" id="PF12852">
    <property type="entry name" value="Cupin_6"/>
    <property type="match status" value="1"/>
</dbReference>
<proteinExistence type="predicted"/>
<dbReference type="RefSeq" id="WP_061176686.1">
    <property type="nucleotide sequence ID" value="NZ_FCOE02000014.1"/>
</dbReference>
<dbReference type="PROSITE" id="PS01124">
    <property type="entry name" value="HTH_ARAC_FAMILY_2"/>
    <property type="match status" value="1"/>
</dbReference>
<dbReference type="PROSITE" id="PS00041">
    <property type="entry name" value="HTH_ARAC_FAMILY_1"/>
    <property type="match status" value="2"/>
</dbReference>
<organism evidence="5 6">
    <name type="scientific">Caballeronia pedi</name>
    <dbReference type="NCBI Taxonomy" id="1777141"/>
    <lineage>
        <taxon>Bacteria</taxon>
        <taxon>Pseudomonadati</taxon>
        <taxon>Pseudomonadota</taxon>
        <taxon>Betaproteobacteria</taxon>
        <taxon>Burkholderiales</taxon>
        <taxon>Burkholderiaceae</taxon>
        <taxon>Caballeronia</taxon>
    </lineage>
</organism>
<sequence>MDALDKLIQLASLSGALDLRCLLSGPLELDHAPAPAGEAVYHVVLDGACTVLRKGHAPLELRAGDIFFLPRGDAHVLSIQPRAAGATATEMEMETRHNGAVTVETNCGGQPPGVDLLCGRFLYAPRALLIDVLPDVVHVSFTNASAPYLPPLVQTMRREAEEARLGAPSIVTALSTALFTMVLRAWLAEQPSLAGVLGLLANRRLGASIIAMLERPAEPWTLEMLAREAAMSRATFMRAFSAHSDSSPLALLSHVRMQLASTMLTHTKKSIADVAADVGYQSEAAFSKRFKELYGVAPGRFRQANGLS</sequence>
<dbReference type="OrthoDB" id="9783876at2"/>
<dbReference type="InterPro" id="IPR018060">
    <property type="entry name" value="HTH_AraC"/>
</dbReference>
<keyword evidence="2" id="KW-0238">DNA-binding</keyword>
<evidence type="ECO:0000256" key="1">
    <source>
        <dbReference type="ARBA" id="ARBA00023015"/>
    </source>
</evidence>
<dbReference type="PRINTS" id="PR00032">
    <property type="entry name" value="HTHARAC"/>
</dbReference>
<dbReference type="STRING" id="1777141.AWB80_04285"/>
<dbReference type="InterPro" id="IPR020449">
    <property type="entry name" value="Tscrpt_reg_AraC-type_HTH"/>
</dbReference>